<dbReference type="STRING" id="147375.BXP28_03235"/>
<proteinExistence type="predicted"/>
<evidence type="ECO:0000313" key="2">
    <source>
        <dbReference type="Proteomes" id="UP000239833"/>
    </source>
</evidence>
<protein>
    <submittedName>
        <fullName evidence="1">Uncharacterized protein</fullName>
    </submittedName>
</protein>
<reference evidence="2" key="1">
    <citation type="submission" date="2017-02" db="EMBL/GenBank/DDBJ databases">
        <title>Delineation of Paenibacillus larvae strains originating from foulbrood outbreaks.</title>
        <authorList>
            <person name="Beims H."/>
            <person name="Bunk B."/>
            <person name="Sproeer C."/>
            <person name="Mohr K.I."/>
            <person name="Pradella S."/>
            <person name="Guenther G."/>
            <person name="Rohde M."/>
            <person name="von der Ohe W."/>
            <person name="Steinert M."/>
        </authorList>
    </citation>
    <scope>NUCLEOTIDE SEQUENCE [LARGE SCALE GENOMIC DNA]</scope>
    <source>
        <strain evidence="2">Eric_III</strain>
        <plasmid evidence="2">Plasmid unnamed1</plasmid>
    </source>
</reference>
<dbReference type="AlphaFoldDB" id="A0A2L1U7G2"/>
<geneLocation type="plasmid" evidence="1">
    <name>unnamed1</name>
</geneLocation>
<gene>
    <name evidence="1" type="ORF">ERICIII_04852</name>
</gene>
<organism evidence="1 2">
    <name type="scientific">Paenibacillus larvae subsp. larvae</name>
    <dbReference type="NCBI Taxonomy" id="147375"/>
    <lineage>
        <taxon>Bacteria</taxon>
        <taxon>Bacillati</taxon>
        <taxon>Bacillota</taxon>
        <taxon>Bacilli</taxon>
        <taxon>Bacillales</taxon>
        <taxon>Paenibacillaceae</taxon>
        <taxon>Paenibacillus</taxon>
    </lineage>
</organism>
<dbReference type="EMBL" id="CP019656">
    <property type="protein sequence ID" value="AVF28855.1"/>
    <property type="molecule type" value="Genomic_DNA"/>
</dbReference>
<keyword evidence="1" id="KW-0614">Plasmid</keyword>
<dbReference type="Proteomes" id="UP000239833">
    <property type="component" value="Plasmid unnamed1"/>
</dbReference>
<evidence type="ECO:0000313" key="1">
    <source>
        <dbReference type="EMBL" id="AVF28855.1"/>
    </source>
</evidence>
<accession>A0A2L1U7G2</accession>
<sequence>MVEKFDSIYKAVRYIKSELPNVGEYDQLYLMMNTYSDEVYVTEDKDVLEKIIEQDWCDCGCDTEPDSHVEDYKIWAYETSENAERWEELYRNYKPTLLSKSHIRGQKNPVGEVIASFTVSRW</sequence>
<name>A0A2L1U7G2_9BACL</name>